<feature type="transmembrane region" description="Helical" evidence="1">
    <location>
        <begin position="171"/>
        <end position="190"/>
    </location>
</feature>
<dbReference type="InterPro" id="IPR025367">
    <property type="entry name" value="DUF4271"/>
</dbReference>
<dbReference type="RefSeq" id="WP_150898314.1">
    <property type="nucleotide sequence ID" value="NZ_WAAU01000003.1"/>
</dbReference>
<feature type="transmembrane region" description="Helical" evidence="1">
    <location>
        <begin position="21"/>
        <end position="42"/>
    </location>
</feature>
<dbReference type="EMBL" id="WAAU01000003">
    <property type="protein sequence ID" value="KAB1160685.1"/>
    <property type="molecule type" value="Genomic_DNA"/>
</dbReference>
<evidence type="ECO:0000313" key="3">
    <source>
        <dbReference type="Proteomes" id="UP000467305"/>
    </source>
</evidence>
<dbReference type="Pfam" id="PF14093">
    <property type="entry name" value="DUF4271"/>
    <property type="match status" value="1"/>
</dbReference>
<name>A0A7J5ASR9_9FLAO</name>
<feature type="transmembrane region" description="Helical" evidence="1">
    <location>
        <begin position="148"/>
        <end position="165"/>
    </location>
</feature>
<evidence type="ECO:0000256" key="1">
    <source>
        <dbReference type="SAM" id="Phobius"/>
    </source>
</evidence>
<gene>
    <name evidence="2" type="ORF">F7018_02075</name>
</gene>
<feature type="transmembrane region" description="Helical" evidence="1">
    <location>
        <begin position="74"/>
        <end position="94"/>
    </location>
</feature>
<proteinExistence type="predicted"/>
<dbReference type="OrthoDB" id="1438590at2"/>
<reference evidence="2 3" key="1">
    <citation type="submission" date="2019-09" db="EMBL/GenBank/DDBJ databases">
        <authorList>
            <person name="Cao W.R."/>
        </authorList>
    </citation>
    <scope>NUCLEOTIDE SEQUENCE [LARGE SCALE GENOMIC DNA]</scope>
    <source>
        <strain evidence="3">a4</strain>
    </source>
</reference>
<keyword evidence="1" id="KW-0472">Membrane</keyword>
<feature type="transmembrane region" description="Helical" evidence="1">
    <location>
        <begin position="199"/>
        <end position="218"/>
    </location>
</feature>
<sequence length="224" mass="26480">MLIKYDKKQILLQAIERTITNDNWITLVILFVIILLAIMKLIKPNKLLGYALAFFTPGFFQKKVQNNVSIYSPFHLLLFSFSSIVISLFLFFVFTPKIYDQSFLNYLILLAIISLYFFIRRVLDFTFSNILGLSLVTKYFLYTKSGYLYTLSLWLFPAIILYQYAFKENLYLLSFFLILFAFRGFLILLNNKRLVISKLFYFILYFCVLEIAPLLILYKTTTTT</sequence>
<keyword evidence="1" id="KW-0812">Transmembrane</keyword>
<protein>
    <submittedName>
        <fullName evidence="2">DUF4271 domain-containing protein</fullName>
    </submittedName>
</protein>
<keyword evidence="3" id="KW-1185">Reference proteome</keyword>
<keyword evidence="1" id="KW-1133">Transmembrane helix</keyword>
<comment type="caution">
    <text evidence="2">The sequence shown here is derived from an EMBL/GenBank/DDBJ whole genome shotgun (WGS) entry which is preliminary data.</text>
</comment>
<organism evidence="2 3">
    <name type="scientific">Tenacibaculum aiptasiae</name>
    <dbReference type="NCBI Taxonomy" id="426481"/>
    <lineage>
        <taxon>Bacteria</taxon>
        <taxon>Pseudomonadati</taxon>
        <taxon>Bacteroidota</taxon>
        <taxon>Flavobacteriia</taxon>
        <taxon>Flavobacteriales</taxon>
        <taxon>Flavobacteriaceae</taxon>
        <taxon>Tenacibaculum</taxon>
    </lineage>
</organism>
<dbReference type="AlphaFoldDB" id="A0A7J5ASR9"/>
<evidence type="ECO:0000313" key="2">
    <source>
        <dbReference type="EMBL" id="KAB1160685.1"/>
    </source>
</evidence>
<dbReference type="Proteomes" id="UP000467305">
    <property type="component" value="Unassembled WGS sequence"/>
</dbReference>
<feature type="transmembrane region" description="Helical" evidence="1">
    <location>
        <begin position="103"/>
        <end position="119"/>
    </location>
</feature>
<accession>A0A7J5ASR9</accession>